<keyword evidence="3" id="KW-1185">Reference proteome</keyword>
<organism evidence="2 3">
    <name type="scientific">Trichinella nativa</name>
    <dbReference type="NCBI Taxonomy" id="6335"/>
    <lineage>
        <taxon>Eukaryota</taxon>
        <taxon>Metazoa</taxon>
        <taxon>Ecdysozoa</taxon>
        <taxon>Nematoda</taxon>
        <taxon>Enoplea</taxon>
        <taxon>Dorylaimia</taxon>
        <taxon>Trichinellida</taxon>
        <taxon>Trichinellidae</taxon>
        <taxon>Trichinella</taxon>
    </lineage>
</organism>
<dbReference type="AlphaFoldDB" id="A0A0V1LFU6"/>
<reference evidence="2 3" key="1">
    <citation type="submission" date="2015-05" db="EMBL/GenBank/DDBJ databases">
        <title>Evolution of Trichinella species and genotypes.</title>
        <authorList>
            <person name="Korhonen P.K."/>
            <person name="Edoardo P."/>
            <person name="Giuseppe L.R."/>
            <person name="Gasser R.B."/>
        </authorList>
    </citation>
    <scope>NUCLEOTIDE SEQUENCE [LARGE SCALE GENOMIC DNA]</scope>
    <source>
        <strain evidence="2">ISS10</strain>
    </source>
</reference>
<sequence length="77" mass="8764">MHTVDCTQLTGRMYVSAFARISREVFVRALAAVQLFHFFAVVLYCFLFEKEEEYAGGKIFLSASEKAETDGEQCNNQ</sequence>
<dbReference type="Proteomes" id="UP000054721">
    <property type="component" value="Unassembled WGS sequence"/>
</dbReference>
<evidence type="ECO:0000256" key="1">
    <source>
        <dbReference type="SAM" id="Phobius"/>
    </source>
</evidence>
<feature type="transmembrane region" description="Helical" evidence="1">
    <location>
        <begin position="25"/>
        <end position="48"/>
    </location>
</feature>
<evidence type="ECO:0000313" key="2">
    <source>
        <dbReference type="EMBL" id="KRZ58358.1"/>
    </source>
</evidence>
<comment type="caution">
    <text evidence="2">The sequence shown here is derived from an EMBL/GenBank/DDBJ whole genome shotgun (WGS) entry which is preliminary data.</text>
</comment>
<accession>A0A0V1LFU6</accession>
<keyword evidence="1" id="KW-0812">Transmembrane</keyword>
<protein>
    <submittedName>
        <fullName evidence="2">Uncharacterized protein</fullName>
    </submittedName>
</protein>
<gene>
    <name evidence="2" type="ORF">T02_3825</name>
</gene>
<proteinExistence type="predicted"/>
<keyword evidence="1" id="KW-1133">Transmembrane helix</keyword>
<dbReference type="EMBL" id="JYDW01000058">
    <property type="protein sequence ID" value="KRZ58358.1"/>
    <property type="molecule type" value="Genomic_DNA"/>
</dbReference>
<keyword evidence="1" id="KW-0472">Membrane</keyword>
<evidence type="ECO:0000313" key="3">
    <source>
        <dbReference type="Proteomes" id="UP000054721"/>
    </source>
</evidence>
<name>A0A0V1LFU6_9BILA</name>